<sequence length="589" mass="65770">MDPAGVVEANQVIQNAFSVISVLNLTADSLPKPAVVSDGACYDYVVVGGGSAGCVLASRLSELRGVQVLLIEAGPLTPFEATVPKLLYHLPKSRYDWNYTTEDDGYVAQAIKDKVLALTRGKVLGGSSAINAMLYVRGATHDFDSWAASIGDSRWNYTNVLPFFIKSEKLRDRIVQHSRYSTFHGSKGYMGVTRQPDAANEEYLNMFKELGNRLLLDINGRDNIGFTQPMYTILDGRRQDTAYAFLSPVKRRCNLHVLTDTLVMEIIFDDNNRAVGVRALTKQNRLITVRAKREIILSAGTFNSPQLLMLSGMGPKEHLQDMNLTVRVNLPVGENLQDHPVTPLFYDLEKERPIPSRQDPGLFPTRIVMGFGTLNSSQTYGDYQTIVNSRLSVEAALTICTLKFSINDTICKSLFEKVKGKVLLSVWVVTLHAKSRGRVMLRTSNPKDPPIIISGYYSNDLDLQNQIKYVKDISRITKSSYFKRVRGKMLLPSLPQCDRMKRFSDEYWRCYALAMIGTVYHFSSTCAIGRVVDAELRVRGVSGLRVVDASVMPTVTSGNINAPTIMIGEMAAEFIKKVYRSEEKNNHCK</sequence>
<dbReference type="AlphaFoldDB" id="A0A921YN13"/>
<evidence type="ECO:0000256" key="3">
    <source>
        <dbReference type="ARBA" id="ARBA00022630"/>
    </source>
</evidence>
<evidence type="ECO:0000256" key="4">
    <source>
        <dbReference type="ARBA" id="ARBA00022827"/>
    </source>
</evidence>
<proteinExistence type="inferred from homology"/>
<evidence type="ECO:0000259" key="8">
    <source>
        <dbReference type="PROSITE" id="PS00624"/>
    </source>
</evidence>
<dbReference type="Gene3D" id="3.50.50.60">
    <property type="entry name" value="FAD/NAD(P)-binding domain"/>
    <property type="match status" value="1"/>
</dbReference>
<dbReference type="PROSITE" id="PS00623">
    <property type="entry name" value="GMC_OXRED_1"/>
    <property type="match status" value="1"/>
</dbReference>
<evidence type="ECO:0000256" key="6">
    <source>
        <dbReference type="RuleBase" id="RU003968"/>
    </source>
</evidence>
<dbReference type="Pfam" id="PF00732">
    <property type="entry name" value="GMC_oxred_N"/>
    <property type="match status" value="1"/>
</dbReference>
<dbReference type="PROSITE" id="PS00624">
    <property type="entry name" value="GMC_OXRED_2"/>
    <property type="match status" value="1"/>
</dbReference>
<comment type="caution">
    <text evidence="9">The sequence shown here is derived from an EMBL/GenBank/DDBJ whole genome shotgun (WGS) entry which is preliminary data.</text>
</comment>
<keyword evidence="4 5" id="KW-0274">FAD</keyword>
<evidence type="ECO:0000313" key="9">
    <source>
        <dbReference type="EMBL" id="KAG6442303.1"/>
    </source>
</evidence>
<dbReference type="InterPro" id="IPR036188">
    <property type="entry name" value="FAD/NAD-bd_sf"/>
</dbReference>
<evidence type="ECO:0000256" key="2">
    <source>
        <dbReference type="ARBA" id="ARBA00010790"/>
    </source>
</evidence>
<dbReference type="Proteomes" id="UP000791440">
    <property type="component" value="Unassembled WGS sequence"/>
</dbReference>
<reference evidence="9" key="1">
    <citation type="journal article" date="2016" name="Insect Biochem. Mol. Biol.">
        <title>Multifaceted biological insights from a draft genome sequence of the tobacco hornworm moth, Manduca sexta.</title>
        <authorList>
            <person name="Kanost M.R."/>
            <person name="Arrese E.L."/>
            <person name="Cao X."/>
            <person name="Chen Y.R."/>
            <person name="Chellapilla S."/>
            <person name="Goldsmith M.R."/>
            <person name="Grosse-Wilde E."/>
            <person name="Heckel D.G."/>
            <person name="Herndon N."/>
            <person name="Jiang H."/>
            <person name="Papanicolaou A."/>
            <person name="Qu J."/>
            <person name="Soulages J.L."/>
            <person name="Vogel H."/>
            <person name="Walters J."/>
            <person name="Waterhouse R.M."/>
            <person name="Ahn S.J."/>
            <person name="Almeida F.C."/>
            <person name="An C."/>
            <person name="Aqrawi P."/>
            <person name="Bretschneider A."/>
            <person name="Bryant W.B."/>
            <person name="Bucks S."/>
            <person name="Chao H."/>
            <person name="Chevignon G."/>
            <person name="Christen J.M."/>
            <person name="Clarke D.F."/>
            <person name="Dittmer N.T."/>
            <person name="Ferguson L.C.F."/>
            <person name="Garavelou S."/>
            <person name="Gordon K.H.J."/>
            <person name="Gunaratna R.T."/>
            <person name="Han Y."/>
            <person name="Hauser F."/>
            <person name="He Y."/>
            <person name="Heidel-Fischer H."/>
            <person name="Hirsh A."/>
            <person name="Hu Y."/>
            <person name="Jiang H."/>
            <person name="Kalra D."/>
            <person name="Klinner C."/>
            <person name="Konig C."/>
            <person name="Kovar C."/>
            <person name="Kroll A.R."/>
            <person name="Kuwar S.S."/>
            <person name="Lee S.L."/>
            <person name="Lehman R."/>
            <person name="Li K."/>
            <person name="Li Z."/>
            <person name="Liang H."/>
            <person name="Lovelace S."/>
            <person name="Lu Z."/>
            <person name="Mansfield J.H."/>
            <person name="McCulloch K.J."/>
            <person name="Mathew T."/>
            <person name="Morton B."/>
            <person name="Muzny D.M."/>
            <person name="Neunemann D."/>
            <person name="Ongeri F."/>
            <person name="Pauchet Y."/>
            <person name="Pu L.L."/>
            <person name="Pyrousis I."/>
            <person name="Rao X.J."/>
            <person name="Redding A."/>
            <person name="Roesel C."/>
            <person name="Sanchez-Gracia A."/>
            <person name="Schaack S."/>
            <person name="Shukla A."/>
            <person name="Tetreau G."/>
            <person name="Wang Y."/>
            <person name="Xiong G.H."/>
            <person name="Traut W."/>
            <person name="Walsh T.K."/>
            <person name="Worley K.C."/>
            <person name="Wu D."/>
            <person name="Wu W."/>
            <person name="Wu Y.Q."/>
            <person name="Zhang X."/>
            <person name="Zou Z."/>
            <person name="Zucker H."/>
            <person name="Briscoe A.D."/>
            <person name="Burmester T."/>
            <person name="Clem R.J."/>
            <person name="Feyereisen R."/>
            <person name="Grimmelikhuijzen C.J.P."/>
            <person name="Hamodrakas S.J."/>
            <person name="Hansson B.S."/>
            <person name="Huguet E."/>
            <person name="Jermiin L.S."/>
            <person name="Lan Q."/>
            <person name="Lehman H.K."/>
            <person name="Lorenzen M."/>
            <person name="Merzendorfer H."/>
            <person name="Michalopoulos I."/>
            <person name="Morton D.B."/>
            <person name="Muthukrishnan S."/>
            <person name="Oakeshott J.G."/>
            <person name="Palmer W."/>
            <person name="Park Y."/>
            <person name="Passarelli A.L."/>
            <person name="Rozas J."/>
            <person name="Schwartz L.M."/>
            <person name="Smith W."/>
            <person name="Southgate A."/>
            <person name="Vilcinskas A."/>
            <person name="Vogt R."/>
            <person name="Wang P."/>
            <person name="Werren J."/>
            <person name="Yu X.Q."/>
            <person name="Zhou J.J."/>
            <person name="Brown S.J."/>
            <person name="Scherer S.E."/>
            <person name="Richards S."/>
            <person name="Blissard G.W."/>
        </authorList>
    </citation>
    <scope>NUCLEOTIDE SEQUENCE</scope>
</reference>
<dbReference type="InterPro" id="IPR000172">
    <property type="entry name" value="GMC_OxRdtase_N"/>
</dbReference>
<comment type="similarity">
    <text evidence="2 6">Belongs to the GMC oxidoreductase family.</text>
</comment>
<dbReference type="SUPFAM" id="SSF54373">
    <property type="entry name" value="FAD-linked reductases, C-terminal domain"/>
    <property type="match status" value="1"/>
</dbReference>
<feature type="binding site" evidence="5">
    <location>
        <position position="263"/>
    </location>
    <ligand>
        <name>FAD</name>
        <dbReference type="ChEBI" id="CHEBI:57692"/>
    </ligand>
</feature>
<dbReference type="PANTHER" id="PTHR11552">
    <property type="entry name" value="GLUCOSE-METHANOL-CHOLINE GMC OXIDOREDUCTASE"/>
    <property type="match status" value="1"/>
</dbReference>
<dbReference type="PIRSF" id="PIRSF000137">
    <property type="entry name" value="Alcohol_oxidase"/>
    <property type="match status" value="1"/>
</dbReference>
<evidence type="ECO:0000256" key="5">
    <source>
        <dbReference type="PIRSR" id="PIRSR000137-2"/>
    </source>
</evidence>
<protein>
    <recommendedName>
        <fullName evidence="7 8">Glucose-methanol-choline oxidoreductase N-terminal domain-containing protein</fullName>
    </recommendedName>
</protein>
<gene>
    <name evidence="9" type="ORF">O3G_MSEX002318</name>
</gene>
<dbReference type="PANTHER" id="PTHR11552:SF147">
    <property type="entry name" value="CHOLINE DEHYDROGENASE, MITOCHONDRIAL"/>
    <property type="match status" value="1"/>
</dbReference>
<reference evidence="9" key="2">
    <citation type="submission" date="2020-12" db="EMBL/GenBank/DDBJ databases">
        <authorList>
            <person name="Kanost M."/>
        </authorList>
    </citation>
    <scope>NUCLEOTIDE SEQUENCE</scope>
</reference>
<dbReference type="Pfam" id="PF05199">
    <property type="entry name" value="GMC_oxred_C"/>
    <property type="match status" value="1"/>
</dbReference>
<dbReference type="GO" id="GO:0050660">
    <property type="term" value="F:flavin adenine dinucleotide binding"/>
    <property type="evidence" value="ECO:0007669"/>
    <property type="project" value="InterPro"/>
</dbReference>
<dbReference type="GO" id="GO:0016614">
    <property type="term" value="F:oxidoreductase activity, acting on CH-OH group of donors"/>
    <property type="evidence" value="ECO:0007669"/>
    <property type="project" value="InterPro"/>
</dbReference>
<evidence type="ECO:0000313" key="10">
    <source>
        <dbReference type="Proteomes" id="UP000791440"/>
    </source>
</evidence>
<organism evidence="9 10">
    <name type="scientific">Manduca sexta</name>
    <name type="common">Tobacco hawkmoth</name>
    <name type="synonym">Tobacco hornworm</name>
    <dbReference type="NCBI Taxonomy" id="7130"/>
    <lineage>
        <taxon>Eukaryota</taxon>
        <taxon>Metazoa</taxon>
        <taxon>Ecdysozoa</taxon>
        <taxon>Arthropoda</taxon>
        <taxon>Hexapoda</taxon>
        <taxon>Insecta</taxon>
        <taxon>Pterygota</taxon>
        <taxon>Neoptera</taxon>
        <taxon>Endopterygota</taxon>
        <taxon>Lepidoptera</taxon>
        <taxon>Glossata</taxon>
        <taxon>Ditrysia</taxon>
        <taxon>Bombycoidea</taxon>
        <taxon>Sphingidae</taxon>
        <taxon>Sphinginae</taxon>
        <taxon>Sphingini</taxon>
        <taxon>Manduca</taxon>
    </lineage>
</organism>
<evidence type="ECO:0000256" key="1">
    <source>
        <dbReference type="ARBA" id="ARBA00001974"/>
    </source>
</evidence>
<dbReference type="Gene3D" id="3.30.560.10">
    <property type="entry name" value="Glucose Oxidase, domain 3"/>
    <property type="match status" value="1"/>
</dbReference>
<feature type="domain" description="Glucose-methanol-choline oxidoreductase N-terminal" evidence="8">
    <location>
        <begin position="300"/>
        <end position="314"/>
    </location>
</feature>
<comment type="cofactor">
    <cofactor evidence="1 5">
        <name>FAD</name>
        <dbReference type="ChEBI" id="CHEBI:57692"/>
    </cofactor>
</comment>
<dbReference type="EMBL" id="JH668292">
    <property type="protein sequence ID" value="KAG6442303.1"/>
    <property type="molecule type" value="Genomic_DNA"/>
</dbReference>
<feature type="domain" description="Glucose-methanol-choline oxidoreductase N-terminal" evidence="7">
    <location>
        <begin position="121"/>
        <end position="144"/>
    </location>
</feature>
<dbReference type="OrthoDB" id="269227at2759"/>
<name>A0A921YN13_MANSE</name>
<feature type="binding site" evidence="5">
    <location>
        <position position="123"/>
    </location>
    <ligand>
        <name>FAD</name>
        <dbReference type="ChEBI" id="CHEBI:57692"/>
    </ligand>
</feature>
<keyword evidence="10" id="KW-1185">Reference proteome</keyword>
<dbReference type="InterPro" id="IPR012132">
    <property type="entry name" value="GMC_OxRdtase"/>
</dbReference>
<evidence type="ECO:0000259" key="7">
    <source>
        <dbReference type="PROSITE" id="PS00623"/>
    </source>
</evidence>
<keyword evidence="3 6" id="KW-0285">Flavoprotein</keyword>
<dbReference type="SUPFAM" id="SSF51905">
    <property type="entry name" value="FAD/NAD(P)-binding domain"/>
    <property type="match status" value="1"/>
</dbReference>
<dbReference type="InterPro" id="IPR007867">
    <property type="entry name" value="GMC_OxRtase_C"/>
</dbReference>
<accession>A0A921YN13</accession>